<dbReference type="AlphaFoldDB" id="A0A919FK07"/>
<accession>A0A919FK07</accession>
<reference evidence="3" key="2">
    <citation type="submission" date="2020-09" db="EMBL/GenBank/DDBJ databases">
        <authorList>
            <person name="Sun Q."/>
            <person name="Ohkuma M."/>
        </authorList>
    </citation>
    <scope>NUCLEOTIDE SEQUENCE</scope>
    <source>
        <strain evidence="3">JCM 4646</strain>
    </source>
</reference>
<dbReference type="Gene3D" id="3.40.710.10">
    <property type="entry name" value="DD-peptidase/beta-lactamase superfamily"/>
    <property type="match status" value="1"/>
</dbReference>
<dbReference type="PANTHER" id="PTHR30627:SF24">
    <property type="entry name" value="PENICILLIN-BINDING PROTEIN 4B"/>
    <property type="match status" value="1"/>
</dbReference>
<dbReference type="EMBL" id="BNBO01000008">
    <property type="protein sequence ID" value="GHH66779.1"/>
    <property type="molecule type" value="Genomic_DNA"/>
</dbReference>
<dbReference type="Proteomes" id="UP000617734">
    <property type="component" value="Unassembled WGS sequence"/>
</dbReference>
<dbReference type="GO" id="GO:0071555">
    <property type="term" value="P:cell wall organization"/>
    <property type="evidence" value="ECO:0007669"/>
    <property type="project" value="TreeGrafter"/>
</dbReference>
<evidence type="ECO:0000259" key="2">
    <source>
        <dbReference type="Pfam" id="PF00905"/>
    </source>
</evidence>
<evidence type="ECO:0000313" key="3">
    <source>
        <dbReference type="EMBL" id="GHH66779.1"/>
    </source>
</evidence>
<comment type="caution">
    <text evidence="3">The sequence shown here is derived from an EMBL/GenBank/DDBJ whole genome shotgun (WGS) entry which is preliminary data.</text>
</comment>
<protein>
    <submittedName>
        <fullName evidence="3">Penicillin-binding protein</fullName>
    </submittedName>
</protein>
<dbReference type="InterPro" id="IPR050515">
    <property type="entry name" value="Beta-lactam/transpept"/>
</dbReference>
<keyword evidence="1" id="KW-0812">Transmembrane</keyword>
<dbReference type="GO" id="GO:0071972">
    <property type="term" value="F:peptidoglycan L,D-transpeptidase activity"/>
    <property type="evidence" value="ECO:0007669"/>
    <property type="project" value="TreeGrafter"/>
</dbReference>
<dbReference type="GO" id="GO:0008658">
    <property type="term" value="F:penicillin binding"/>
    <property type="evidence" value="ECO:0007669"/>
    <property type="project" value="InterPro"/>
</dbReference>
<dbReference type="InterPro" id="IPR012338">
    <property type="entry name" value="Beta-lactam/transpept-like"/>
</dbReference>
<feature type="transmembrane region" description="Helical" evidence="1">
    <location>
        <begin position="7"/>
        <end position="29"/>
    </location>
</feature>
<gene>
    <name evidence="3" type="ORF">GCM10018781_21090</name>
</gene>
<sequence length="580" mass="57611">MRRGAKIGIITGVSVAMIGGAGYGAYSLVGSSDDPKTPKARTVVAEPPSAELAASGSKAFLDAWASGDLEAAGKLTDDPQAATTALTAFKDKVKPSAMTLATSGPATAAAVAAATSASPAAAPKATGTASAAASAPAGATAAPPPPGQVMMAFKAKAEFAGTTSTWSYDGFLGVVKMSDGTASVHWAPSVIHPHLAEGETITAQPIFAPPSNMTDRNGKSLASYASLTSMLAGIPKNSLPANDPADAGNGVVILDAAGKATPENLFTITAPKPGKPLKLTIDGALQAAAEKAVLDQSQGGKRKAALVAIEPTTGKILAAANAPATGFNTAFLGATAPGSTMKVITAAALLEAGLSPESPMPCPATTSAGHTIKNDFEEPHPEYTLKDDFTNSCNTAFVIEGKAKLKSGDLADIGAKAFGLGTTWKVGVPNFDAVIPGAGQNPDETADEYYGQGKIKMNPLAMASVAATVKGGVFKQPILIEGLPQIEAPGKLSPDTLTKLRALMAATAHSGTAAGPMGGLKGDIGGKTGTAERAAGQATDSWFTAYRDNLAVAAMVEGGGHGVDAAGPASAAVLAVGNGG</sequence>
<feature type="domain" description="Penicillin-binding protein transpeptidase" evidence="2">
    <location>
        <begin position="305"/>
        <end position="571"/>
    </location>
</feature>
<organism evidence="3 4">
    <name type="scientific">Kitasatospora indigofera</name>
    <dbReference type="NCBI Taxonomy" id="67307"/>
    <lineage>
        <taxon>Bacteria</taxon>
        <taxon>Bacillati</taxon>
        <taxon>Actinomycetota</taxon>
        <taxon>Actinomycetes</taxon>
        <taxon>Kitasatosporales</taxon>
        <taxon>Streptomycetaceae</taxon>
        <taxon>Kitasatospora</taxon>
    </lineage>
</organism>
<keyword evidence="1" id="KW-1133">Transmembrane helix</keyword>
<dbReference type="GO" id="GO:0005886">
    <property type="term" value="C:plasma membrane"/>
    <property type="evidence" value="ECO:0007669"/>
    <property type="project" value="TreeGrafter"/>
</dbReference>
<keyword evidence="4" id="KW-1185">Reference proteome</keyword>
<keyword evidence="1" id="KW-0472">Membrane</keyword>
<name>A0A919FK07_9ACTN</name>
<dbReference type="InterPro" id="IPR001460">
    <property type="entry name" value="PCN-bd_Tpept"/>
</dbReference>
<dbReference type="SUPFAM" id="SSF56601">
    <property type="entry name" value="beta-lactamase/transpeptidase-like"/>
    <property type="match status" value="1"/>
</dbReference>
<dbReference type="Pfam" id="PF00905">
    <property type="entry name" value="Transpeptidase"/>
    <property type="match status" value="1"/>
</dbReference>
<dbReference type="PANTHER" id="PTHR30627">
    <property type="entry name" value="PEPTIDOGLYCAN D,D-TRANSPEPTIDASE"/>
    <property type="match status" value="1"/>
</dbReference>
<evidence type="ECO:0000313" key="4">
    <source>
        <dbReference type="Proteomes" id="UP000617734"/>
    </source>
</evidence>
<proteinExistence type="predicted"/>
<reference evidence="3" key="1">
    <citation type="journal article" date="2014" name="Int. J. Syst. Evol. Microbiol.">
        <title>Complete genome sequence of Corynebacterium casei LMG S-19264T (=DSM 44701T), isolated from a smear-ripened cheese.</title>
        <authorList>
            <consortium name="US DOE Joint Genome Institute (JGI-PGF)"/>
            <person name="Walter F."/>
            <person name="Albersmeier A."/>
            <person name="Kalinowski J."/>
            <person name="Ruckert C."/>
        </authorList>
    </citation>
    <scope>NUCLEOTIDE SEQUENCE</scope>
    <source>
        <strain evidence="3">JCM 4646</strain>
    </source>
</reference>
<evidence type="ECO:0000256" key="1">
    <source>
        <dbReference type="SAM" id="Phobius"/>
    </source>
</evidence>